<feature type="non-terminal residue" evidence="1">
    <location>
        <position position="1"/>
    </location>
</feature>
<reference evidence="1" key="1">
    <citation type="submission" date="2014-12" db="EMBL/GenBank/DDBJ databases">
        <title>Insight into the proteome of Arion vulgaris.</title>
        <authorList>
            <person name="Aradska J."/>
            <person name="Bulat T."/>
            <person name="Smidak R."/>
            <person name="Sarate P."/>
            <person name="Gangsoo J."/>
            <person name="Sialana F."/>
            <person name="Bilban M."/>
            <person name="Lubec G."/>
        </authorList>
    </citation>
    <scope>NUCLEOTIDE SEQUENCE</scope>
    <source>
        <tissue evidence="1">Skin</tissue>
    </source>
</reference>
<dbReference type="EMBL" id="HACG01038540">
    <property type="protein sequence ID" value="CEK85405.1"/>
    <property type="molecule type" value="Transcribed_RNA"/>
</dbReference>
<sequence length="72" mass="7923">ACHFTFLVPSMQEEGEPIPFFPCEMLGAGNEPTTLLCQIRKSNALCIAQILPTVSSLYIIQNKVILSLLLLC</sequence>
<dbReference type="AlphaFoldDB" id="A0A0B7AZX0"/>
<organism evidence="1">
    <name type="scientific">Arion vulgaris</name>
    <dbReference type="NCBI Taxonomy" id="1028688"/>
    <lineage>
        <taxon>Eukaryota</taxon>
        <taxon>Metazoa</taxon>
        <taxon>Spiralia</taxon>
        <taxon>Lophotrochozoa</taxon>
        <taxon>Mollusca</taxon>
        <taxon>Gastropoda</taxon>
        <taxon>Heterobranchia</taxon>
        <taxon>Euthyneura</taxon>
        <taxon>Panpulmonata</taxon>
        <taxon>Eupulmonata</taxon>
        <taxon>Stylommatophora</taxon>
        <taxon>Helicina</taxon>
        <taxon>Arionoidea</taxon>
        <taxon>Arionidae</taxon>
        <taxon>Arion</taxon>
    </lineage>
</organism>
<accession>A0A0B7AZX0</accession>
<protein>
    <submittedName>
        <fullName evidence="1">Uncharacterized protein</fullName>
    </submittedName>
</protein>
<gene>
    <name evidence="1" type="primary">ORF148060</name>
</gene>
<proteinExistence type="predicted"/>
<name>A0A0B7AZX0_9EUPU</name>
<evidence type="ECO:0000313" key="1">
    <source>
        <dbReference type="EMBL" id="CEK85405.1"/>
    </source>
</evidence>
<feature type="non-terminal residue" evidence="1">
    <location>
        <position position="72"/>
    </location>
</feature>